<proteinExistence type="predicted"/>
<reference evidence="1 2" key="1">
    <citation type="journal article" date="2016" name="Nat. Commun.">
        <title>Thousands of microbial genomes shed light on interconnected biogeochemical processes in an aquifer system.</title>
        <authorList>
            <person name="Anantharaman K."/>
            <person name="Brown C.T."/>
            <person name="Hug L.A."/>
            <person name="Sharon I."/>
            <person name="Castelle C.J."/>
            <person name="Probst A.J."/>
            <person name="Thomas B.C."/>
            <person name="Singh A."/>
            <person name="Wilkins M.J."/>
            <person name="Karaoz U."/>
            <person name="Brodie E.L."/>
            <person name="Williams K.H."/>
            <person name="Hubbard S.S."/>
            <person name="Banfield J.F."/>
        </authorList>
    </citation>
    <scope>NUCLEOTIDE SEQUENCE [LARGE SCALE GENOMIC DNA]</scope>
</reference>
<evidence type="ECO:0000313" key="2">
    <source>
        <dbReference type="Proteomes" id="UP000178935"/>
    </source>
</evidence>
<accession>A0A1G2JU27</accession>
<gene>
    <name evidence="1" type="ORF">A2561_00105</name>
</gene>
<evidence type="ECO:0000313" key="1">
    <source>
        <dbReference type="EMBL" id="OGZ89780.1"/>
    </source>
</evidence>
<name>A0A1G2JU27_9BACT</name>
<dbReference type="EMBL" id="MHPU01000002">
    <property type="protein sequence ID" value="OGZ89780.1"/>
    <property type="molecule type" value="Genomic_DNA"/>
</dbReference>
<dbReference type="AlphaFoldDB" id="A0A1G2JU27"/>
<protein>
    <submittedName>
        <fullName evidence="1">Uncharacterized protein</fullName>
    </submittedName>
</protein>
<dbReference type="Proteomes" id="UP000178935">
    <property type="component" value="Unassembled WGS sequence"/>
</dbReference>
<organism evidence="1 2">
    <name type="scientific">Candidatus Staskawiczbacteria bacterium RIFOXYD1_FULL_32_13</name>
    <dbReference type="NCBI Taxonomy" id="1802234"/>
    <lineage>
        <taxon>Bacteria</taxon>
        <taxon>Candidatus Staskawicziibacteriota</taxon>
    </lineage>
</organism>
<sequence length="354" mass="41083">MLARRQNLLVKRKTNKAILKKVRIAILIKVNKKINMQENRDPQLNNDELLQSKTQEVGILTAENKAEKVEEELSPEIIETIMEKVMDIDTAGLGYSSISSTWTENPRVMNSIFRNGLFGRETGHENIGGYRLSSKSPQENWARNLREHKQGHTYFNVVGRTTLENKKRKPNTPEIAGNSLSDDDSVTFYFDLSFFHELNLDTYKNLVKRKGDIYPLLEKNHRYYGVDVNGLYDNNLTRMNLTSIEDVHRVEDIKPVETWGFVTSTRIAPRFFKGIILGDETYESGKGMVSRNPNELQKQVNIYKEKMFNIYKNSPDLFLPIYSTNGNLLWPKQMSYEEVKKFVAERDAKKEMKK</sequence>
<comment type="caution">
    <text evidence="1">The sequence shown here is derived from an EMBL/GenBank/DDBJ whole genome shotgun (WGS) entry which is preliminary data.</text>
</comment>